<dbReference type="EMBL" id="CYUD01000009">
    <property type="protein sequence ID" value="CUK08191.1"/>
    <property type="molecule type" value="Genomic_DNA"/>
</dbReference>
<sequence>MRGWITRIRSFSQMHYVVKAGDVIQRLALLVK</sequence>
<dbReference type="Proteomes" id="UP000051260">
    <property type="component" value="Unassembled WGS sequence"/>
</dbReference>
<protein>
    <submittedName>
        <fullName evidence="1">Uncharacterized protein</fullName>
    </submittedName>
</protein>
<dbReference type="STRING" id="1715692.RUE5091_03046"/>
<name>A0A0P1IEF1_9RHOB</name>
<evidence type="ECO:0000313" key="2">
    <source>
        <dbReference type="Proteomes" id="UP000051260"/>
    </source>
</evidence>
<dbReference type="AlphaFoldDB" id="A0A0P1IEF1"/>
<organism evidence="1 2">
    <name type="scientific">Ruegeria denitrificans</name>
    <dbReference type="NCBI Taxonomy" id="1715692"/>
    <lineage>
        <taxon>Bacteria</taxon>
        <taxon>Pseudomonadati</taxon>
        <taxon>Pseudomonadota</taxon>
        <taxon>Alphaproteobacteria</taxon>
        <taxon>Rhodobacterales</taxon>
        <taxon>Roseobacteraceae</taxon>
        <taxon>Ruegeria</taxon>
    </lineage>
</organism>
<accession>A0A0P1IEF1</accession>
<proteinExistence type="predicted"/>
<reference evidence="2" key="1">
    <citation type="submission" date="2015-09" db="EMBL/GenBank/DDBJ databases">
        <authorList>
            <person name="Rodrigo-Torres L."/>
            <person name="Arahal D.R."/>
        </authorList>
    </citation>
    <scope>NUCLEOTIDE SEQUENCE [LARGE SCALE GENOMIC DNA]</scope>
    <source>
        <strain evidence="2">CECT 5091</strain>
    </source>
</reference>
<keyword evidence="2" id="KW-1185">Reference proteome</keyword>
<evidence type="ECO:0000313" key="1">
    <source>
        <dbReference type="EMBL" id="CUK08191.1"/>
    </source>
</evidence>
<gene>
    <name evidence="1" type="ORF">RUE5091_03046</name>
</gene>